<dbReference type="Proteomes" id="UP000032141">
    <property type="component" value="Chromosome C3"/>
</dbReference>
<keyword evidence="6" id="KW-1185">Reference proteome</keyword>
<proteinExistence type="inferred from homology"/>
<dbReference type="InterPro" id="IPR004226">
    <property type="entry name" value="TBCA"/>
</dbReference>
<dbReference type="GO" id="GO:0048487">
    <property type="term" value="F:beta-tubulin binding"/>
    <property type="evidence" value="ECO:0007669"/>
    <property type="project" value="InterPro"/>
</dbReference>
<comment type="similarity">
    <text evidence="1 3">Belongs to the TBCA family.</text>
</comment>
<evidence type="ECO:0000256" key="1">
    <source>
        <dbReference type="ARBA" id="ARBA00006806"/>
    </source>
</evidence>
<feature type="region of interest" description="Disordered" evidence="4">
    <location>
        <begin position="157"/>
        <end position="208"/>
    </location>
</feature>
<evidence type="ECO:0000256" key="4">
    <source>
        <dbReference type="SAM" id="MobiDB-lite"/>
    </source>
</evidence>
<feature type="region of interest" description="Disordered" evidence="4">
    <location>
        <begin position="1"/>
        <end position="113"/>
    </location>
</feature>
<dbReference type="Gramene" id="Bo3g024600.1">
    <property type="protein sequence ID" value="Bo3g024600.1"/>
    <property type="gene ID" value="Bo3g024600"/>
</dbReference>
<feature type="compositionally biased region" description="Polar residues" evidence="4">
    <location>
        <begin position="90"/>
        <end position="111"/>
    </location>
</feature>
<name>A0A0D3B481_BRAOL</name>
<dbReference type="SUPFAM" id="SSF46988">
    <property type="entry name" value="Tubulin chaperone cofactor A"/>
    <property type="match status" value="1"/>
</dbReference>
<comment type="subcellular location">
    <subcellularLocation>
        <location evidence="3">Cytoplasm</location>
        <location evidence="3">Cytoskeleton</location>
    </subcellularLocation>
</comment>
<keyword evidence="2 3" id="KW-0143">Chaperone</keyword>
<organism evidence="5 6">
    <name type="scientific">Brassica oleracea var. oleracea</name>
    <dbReference type="NCBI Taxonomy" id="109376"/>
    <lineage>
        <taxon>Eukaryota</taxon>
        <taxon>Viridiplantae</taxon>
        <taxon>Streptophyta</taxon>
        <taxon>Embryophyta</taxon>
        <taxon>Tracheophyta</taxon>
        <taxon>Spermatophyta</taxon>
        <taxon>Magnoliopsida</taxon>
        <taxon>eudicotyledons</taxon>
        <taxon>Gunneridae</taxon>
        <taxon>Pentapetalae</taxon>
        <taxon>rosids</taxon>
        <taxon>malvids</taxon>
        <taxon>Brassicales</taxon>
        <taxon>Brassicaceae</taxon>
        <taxon>Brassiceae</taxon>
        <taxon>Brassica</taxon>
    </lineage>
</organism>
<feature type="compositionally biased region" description="Polar residues" evidence="4">
    <location>
        <begin position="1"/>
        <end position="10"/>
    </location>
</feature>
<dbReference type="Pfam" id="PF02970">
    <property type="entry name" value="TBCA"/>
    <property type="match status" value="1"/>
</dbReference>
<keyword evidence="3" id="KW-0206">Cytoskeleton</keyword>
<keyword evidence="3" id="KW-0493">Microtubule</keyword>
<dbReference type="GO" id="GO:0005874">
    <property type="term" value="C:microtubule"/>
    <property type="evidence" value="ECO:0007669"/>
    <property type="project" value="UniProtKB-KW"/>
</dbReference>
<dbReference type="InterPro" id="IPR036126">
    <property type="entry name" value="TBCA_sf"/>
</dbReference>
<sequence>MGKAQTLQKSEAQKQRHTTNHRLPEAEADDGDAEGATASRYPKPAKKVLKKPPLPRNKSDDHHREVRRRNLGRSRDPEQKPYAKNEKKNSTTGLTVAQRASPSTGNLSVSLSRGKGKEVVAVCLFFDSSFIAAACSVCEGRLVVKELHSYEKEVERETAKTAAMKDKGAHDPYDLKQQAKLEEKEGPEVEDAKKTVAEVEKQFPTEDA</sequence>
<dbReference type="HOGENOM" id="CLU_1322534_0_0_1"/>
<feature type="compositionally biased region" description="Basic and acidic residues" evidence="4">
    <location>
        <begin position="73"/>
        <end position="89"/>
    </location>
</feature>
<dbReference type="EnsemblPlants" id="Bo3g024600.1">
    <property type="protein sequence ID" value="Bo3g024600.1"/>
    <property type="gene ID" value="Bo3g024600"/>
</dbReference>
<dbReference type="AlphaFoldDB" id="A0A0D3B481"/>
<dbReference type="GO" id="GO:0007021">
    <property type="term" value="P:tubulin complex assembly"/>
    <property type="evidence" value="ECO:0007669"/>
    <property type="project" value="UniProtKB-UniRule"/>
</dbReference>
<comment type="subunit">
    <text evidence="3">Supercomplex made of cofactors A to E. Cofactors A and D function by capturing and stabilizing tubulin in a quasi-native conformation. Cofactor E binds to the cofactor D-tubulin complex; interaction with cofactor C then causes the release of tubulin polypeptides that are committed to the native state.</text>
</comment>
<evidence type="ECO:0000256" key="2">
    <source>
        <dbReference type="ARBA" id="ARBA00023186"/>
    </source>
</evidence>
<keyword evidence="3" id="KW-0963">Cytoplasm</keyword>
<reference evidence="5 6" key="1">
    <citation type="journal article" date="2014" name="Genome Biol.">
        <title>Transcriptome and methylome profiling reveals relics of genome dominance in the mesopolyploid Brassica oleracea.</title>
        <authorList>
            <person name="Parkin I.A."/>
            <person name="Koh C."/>
            <person name="Tang H."/>
            <person name="Robinson S.J."/>
            <person name="Kagale S."/>
            <person name="Clarke W.E."/>
            <person name="Town C.D."/>
            <person name="Nixon J."/>
            <person name="Krishnakumar V."/>
            <person name="Bidwell S.L."/>
            <person name="Denoeud F."/>
            <person name="Belcram H."/>
            <person name="Links M.G."/>
            <person name="Just J."/>
            <person name="Clarke C."/>
            <person name="Bender T."/>
            <person name="Huebert T."/>
            <person name="Mason A.S."/>
            <person name="Pires J.C."/>
            <person name="Barker G."/>
            <person name="Moore J."/>
            <person name="Walley P.G."/>
            <person name="Manoli S."/>
            <person name="Batley J."/>
            <person name="Edwards D."/>
            <person name="Nelson M.N."/>
            <person name="Wang X."/>
            <person name="Paterson A.H."/>
            <person name="King G."/>
            <person name="Bancroft I."/>
            <person name="Chalhoub B."/>
            <person name="Sharpe A.G."/>
        </authorList>
    </citation>
    <scope>NUCLEOTIDE SEQUENCE</scope>
    <source>
        <strain evidence="5 6">cv. TO1000</strain>
    </source>
</reference>
<evidence type="ECO:0000313" key="5">
    <source>
        <dbReference type="EnsemblPlants" id="Bo3g024600.1"/>
    </source>
</evidence>
<dbReference type="STRING" id="109376.A0A0D3B481"/>
<evidence type="ECO:0000313" key="6">
    <source>
        <dbReference type="Proteomes" id="UP000032141"/>
    </source>
</evidence>
<protein>
    <recommendedName>
        <fullName evidence="3">Tubulin-specific chaperone A</fullName>
    </recommendedName>
</protein>
<dbReference type="eggNOG" id="KOG3470">
    <property type="taxonomic scope" value="Eukaryota"/>
</dbReference>
<accession>A0A0D3B481</accession>
<dbReference type="GO" id="GO:0007023">
    <property type="term" value="P:post-chaperonin tubulin folding pathway"/>
    <property type="evidence" value="ECO:0007669"/>
    <property type="project" value="UniProtKB-UniRule"/>
</dbReference>
<evidence type="ECO:0000256" key="3">
    <source>
        <dbReference type="RuleBase" id="RU364030"/>
    </source>
</evidence>
<dbReference type="Gene3D" id="1.20.58.90">
    <property type="match status" value="1"/>
</dbReference>
<reference evidence="5" key="2">
    <citation type="submission" date="2015-03" db="UniProtKB">
        <authorList>
            <consortium name="EnsemblPlants"/>
        </authorList>
    </citation>
    <scope>IDENTIFICATION</scope>
</reference>